<dbReference type="AlphaFoldDB" id="A0AAP4C2J8"/>
<dbReference type="GO" id="GO:0016813">
    <property type="term" value="F:hydrolase activity, acting on carbon-nitrogen (but not peptide) bonds, in linear amidines"/>
    <property type="evidence" value="ECO:0007669"/>
    <property type="project" value="InterPro"/>
</dbReference>
<comment type="caution">
    <text evidence="4">The sequence shown here is derived from an EMBL/GenBank/DDBJ whole genome shotgun (WGS) entry which is preliminary data.</text>
</comment>
<feature type="binding site" evidence="3">
    <location>
        <position position="385"/>
    </location>
    <ligand>
        <name>Zn(2+)</name>
        <dbReference type="ChEBI" id="CHEBI:29105"/>
        <label>2</label>
    </ligand>
</feature>
<feature type="binding site" evidence="3">
    <location>
        <position position="94"/>
    </location>
    <ligand>
        <name>Zn(2+)</name>
        <dbReference type="ChEBI" id="CHEBI:29105"/>
        <label>1</label>
    </ligand>
</feature>
<dbReference type="Proteomes" id="UP001230317">
    <property type="component" value="Unassembled WGS sequence"/>
</dbReference>
<reference evidence="4" key="1">
    <citation type="submission" date="2023-05" db="EMBL/GenBank/DDBJ databases">
        <title>Metabolic capabilities are highly conserved among human nasal-associated Corynebacterium species in pangenomic analyses.</title>
        <authorList>
            <person name="Tran T.H."/>
            <person name="Roberts A.Q."/>
            <person name="Escapa I.F."/>
            <person name="Gao W."/>
            <person name="Conlan S."/>
            <person name="Kong H."/>
            <person name="Segre J.A."/>
            <person name="Kelly M.S."/>
            <person name="Lemon K.P."/>
        </authorList>
    </citation>
    <scope>NUCLEOTIDE SEQUENCE</scope>
    <source>
        <strain evidence="4">KPL2618</strain>
    </source>
</reference>
<comment type="cofactor">
    <cofactor evidence="3">
        <name>Zn(2+)</name>
        <dbReference type="ChEBI" id="CHEBI:29105"/>
    </cofactor>
    <text evidence="3">Binds 2 Zn(2+) ions per subunit.</text>
</comment>
<accession>A0AAP4C2J8</accession>
<keyword evidence="3" id="KW-0479">Metal-binding</keyword>
<keyword evidence="3" id="KW-0862">Zinc</keyword>
<dbReference type="Gene3D" id="3.30.70.360">
    <property type="match status" value="1"/>
</dbReference>
<evidence type="ECO:0000313" key="5">
    <source>
        <dbReference type="Proteomes" id="UP001230317"/>
    </source>
</evidence>
<dbReference type="InterPro" id="IPR002933">
    <property type="entry name" value="Peptidase_M20"/>
</dbReference>
<organism evidence="4 5">
    <name type="scientific">Corynebacterium accolens</name>
    <dbReference type="NCBI Taxonomy" id="38284"/>
    <lineage>
        <taxon>Bacteria</taxon>
        <taxon>Bacillati</taxon>
        <taxon>Actinomycetota</taxon>
        <taxon>Actinomycetes</taxon>
        <taxon>Mycobacteriales</taxon>
        <taxon>Corynebacteriaceae</taxon>
        <taxon>Corynebacterium</taxon>
    </lineage>
</organism>
<dbReference type="InterPro" id="IPR036264">
    <property type="entry name" value="Bact_exopeptidase_dim_dom"/>
</dbReference>
<protein>
    <submittedName>
        <fullName evidence="4">M20 family metallo-hydrolase</fullName>
    </submittedName>
</protein>
<dbReference type="NCBIfam" id="TIGR01879">
    <property type="entry name" value="hydantase"/>
    <property type="match status" value="1"/>
</dbReference>
<dbReference type="CDD" id="cd03884">
    <property type="entry name" value="M20_bAS"/>
    <property type="match status" value="1"/>
</dbReference>
<evidence type="ECO:0000256" key="2">
    <source>
        <dbReference type="ARBA" id="ARBA00022801"/>
    </source>
</evidence>
<feature type="binding site" evidence="3">
    <location>
        <position position="133"/>
    </location>
    <ligand>
        <name>Zn(2+)</name>
        <dbReference type="ChEBI" id="CHEBI:29105"/>
        <label>2</label>
    </ligand>
</feature>
<comment type="similarity">
    <text evidence="1">Belongs to the peptidase M20 family.</text>
</comment>
<dbReference type="NCBIfam" id="NF006772">
    <property type="entry name" value="PRK09290.2-1"/>
    <property type="match status" value="1"/>
</dbReference>
<feature type="binding site" evidence="3">
    <location>
        <position position="94"/>
    </location>
    <ligand>
        <name>Zn(2+)</name>
        <dbReference type="ChEBI" id="CHEBI:29105"/>
        <label>2</label>
    </ligand>
</feature>
<sequence>MSATSTQDTPEFIEDFHTMSSFGATSGGGIDRQAATDEDAAVRRWFHTWLESHDFRVEYDEIGNQYGLLSFIDGADFVLTGSHMDSQPLAGRFDGSYGVLASAHAALEVKRRVEAGELTPTHNLAVVNWFNEEGSRFTPSMMGSSVYTGKMDLTSAYESTALDGTTARSELERHGFIGSFTPPKAASYAEIHVEQGRGMDNSGATIGLVAETWGAKKFQVTVRGEQGHTGSTLLADRQDALFGASIVISELRRYAEAREGHPLQASVSTMKVLPNSPVTIAREVQMNLDLRSPDWDTLNEGYAAVRDIVSKAELEAKVKIELTPTHEWKLSPYQPEGVHLADAVATELGLKHEQVQTVAGHDSTNMKDTCPTVMLFIPSVDGISHNEAEFTKDEDMEDGVRMMTATLTELCQGALNA</sequence>
<dbReference type="GO" id="GO:0046872">
    <property type="term" value="F:metal ion binding"/>
    <property type="evidence" value="ECO:0007669"/>
    <property type="project" value="UniProtKB-KW"/>
</dbReference>
<dbReference type="InterPro" id="IPR010158">
    <property type="entry name" value="Amidase_Cbmase"/>
</dbReference>
<feature type="binding site" evidence="3">
    <location>
        <position position="192"/>
    </location>
    <ligand>
        <name>Zn(2+)</name>
        <dbReference type="ChEBI" id="CHEBI:29105"/>
        <label>1</label>
    </ligand>
</feature>
<feature type="binding site" evidence="3">
    <location>
        <position position="83"/>
    </location>
    <ligand>
        <name>Zn(2+)</name>
        <dbReference type="ChEBI" id="CHEBI:29105"/>
        <label>1</label>
    </ligand>
</feature>
<dbReference type="PANTHER" id="PTHR32494">
    <property type="entry name" value="ALLANTOATE DEIMINASE-RELATED"/>
    <property type="match status" value="1"/>
</dbReference>
<proteinExistence type="inferred from homology"/>
<dbReference type="PIRSF" id="PIRSF001235">
    <property type="entry name" value="Amidase_carbamoylase"/>
    <property type="match status" value="1"/>
</dbReference>
<name>A0AAP4C2J8_9CORY</name>
<dbReference type="Pfam" id="PF01546">
    <property type="entry name" value="Peptidase_M20"/>
    <property type="match status" value="1"/>
</dbReference>
<gene>
    <name evidence="4" type="ORF">QPX58_09325</name>
</gene>
<evidence type="ECO:0000313" key="4">
    <source>
        <dbReference type="EMBL" id="MDK4335608.1"/>
    </source>
</evidence>
<dbReference type="PANTHER" id="PTHR32494:SF5">
    <property type="entry name" value="ALLANTOATE AMIDOHYDROLASE"/>
    <property type="match status" value="1"/>
</dbReference>
<dbReference type="EMBL" id="JASNVU010000012">
    <property type="protein sequence ID" value="MDK4335608.1"/>
    <property type="molecule type" value="Genomic_DNA"/>
</dbReference>
<dbReference type="SUPFAM" id="SSF55031">
    <property type="entry name" value="Bacterial exopeptidase dimerisation domain"/>
    <property type="match status" value="1"/>
</dbReference>
<keyword evidence="2" id="KW-0378">Hydrolase</keyword>
<dbReference type="Gene3D" id="3.40.630.10">
    <property type="entry name" value="Zn peptidases"/>
    <property type="match status" value="1"/>
</dbReference>
<evidence type="ECO:0000256" key="1">
    <source>
        <dbReference type="ARBA" id="ARBA00006153"/>
    </source>
</evidence>
<dbReference type="RefSeq" id="WP_284629435.1">
    <property type="nucleotide sequence ID" value="NZ_JASNUS010000019.1"/>
</dbReference>
<dbReference type="SUPFAM" id="SSF53187">
    <property type="entry name" value="Zn-dependent exopeptidases"/>
    <property type="match status" value="1"/>
</dbReference>
<evidence type="ECO:0000256" key="3">
    <source>
        <dbReference type="PIRSR" id="PIRSR001235-1"/>
    </source>
</evidence>